<name>A0A397IL47_9GLOM</name>
<sequence length="217" mass="24693">MSIRSIILVLIFQNLLIAFMNAAFDKANKAGHTVAYKYYAGLIAEYEALEKPLGILTTCIIYYIPDSDIIDAWLKETKKDEKQKLRLTGVNLDKLTNFESSIILVLIFQNLLIAFMNAAFDKANKAGHTVAYKYYAGLIAEYEALEKPLVLTTCIIYYIPDSDIIDAWLKETKKDEKQKLRLTGSSLTIDLYFIEPSTTKYNGTIDKISFIDEEIFP</sequence>
<evidence type="ECO:0000313" key="3">
    <source>
        <dbReference type="Proteomes" id="UP000266861"/>
    </source>
</evidence>
<dbReference type="AlphaFoldDB" id="A0A397IL47"/>
<dbReference type="OrthoDB" id="2433234at2759"/>
<feature type="transmembrane region" description="Helical" evidence="1">
    <location>
        <begin position="101"/>
        <end position="120"/>
    </location>
</feature>
<keyword evidence="1" id="KW-0472">Membrane</keyword>
<accession>A0A397IL47</accession>
<feature type="transmembrane region" description="Helical" evidence="1">
    <location>
        <begin position="7"/>
        <end position="24"/>
    </location>
</feature>
<keyword evidence="1" id="KW-0812">Transmembrane</keyword>
<dbReference type="EMBL" id="PQFF01000183">
    <property type="protein sequence ID" value="RHZ76605.1"/>
    <property type="molecule type" value="Genomic_DNA"/>
</dbReference>
<organism evidence="2 3">
    <name type="scientific">Diversispora epigaea</name>
    <dbReference type="NCBI Taxonomy" id="1348612"/>
    <lineage>
        <taxon>Eukaryota</taxon>
        <taxon>Fungi</taxon>
        <taxon>Fungi incertae sedis</taxon>
        <taxon>Mucoromycota</taxon>
        <taxon>Glomeromycotina</taxon>
        <taxon>Glomeromycetes</taxon>
        <taxon>Diversisporales</taxon>
        <taxon>Diversisporaceae</taxon>
        <taxon>Diversispora</taxon>
    </lineage>
</organism>
<dbReference type="Proteomes" id="UP000266861">
    <property type="component" value="Unassembled WGS sequence"/>
</dbReference>
<comment type="caution">
    <text evidence="2">The sequence shown here is derived from an EMBL/GenBank/DDBJ whole genome shotgun (WGS) entry which is preliminary data.</text>
</comment>
<gene>
    <name evidence="2" type="ORF">Glove_195g27</name>
</gene>
<keyword evidence="3" id="KW-1185">Reference proteome</keyword>
<proteinExistence type="predicted"/>
<evidence type="ECO:0000313" key="2">
    <source>
        <dbReference type="EMBL" id="RHZ76605.1"/>
    </source>
</evidence>
<evidence type="ECO:0000256" key="1">
    <source>
        <dbReference type="SAM" id="Phobius"/>
    </source>
</evidence>
<keyword evidence="1" id="KW-1133">Transmembrane helix</keyword>
<reference evidence="2 3" key="1">
    <citation type="submission" date="2018-08" db="EMBL/GenBank/DDBJ databases">
        <title>Genome and evolution of the arbuscular mycorrhizal fungus Diversispora epigaea (formerly Glomus versiforme) and its bacterial endosymbionts.</title>
        <authorList>
            <person name="Sun X."/>
            <person name="Fei Z."/>
            <person name="Harrison M."/>
        </authorList>
    </citation>
    <scope>NUCLEOTIDE SEQUENCE [LARGE SCALE GENOMIC DNA]</scope>
    <source>
        <strain evidence="2 3">IT104</strain>
    </source>
</reference>
<protein>
    <submittedName>
        <fullName evidence="2">Uncharacterized protein</fullName>
    </submittedName>
</protein>